<dbReference type="AlphaFoldDB" id="A0A3P1XPU7"/>
<keyword evidence="1" id="KW-0808">Transferase</keyword>
<protein>
    <submittedName>
        <fullName evidence="1">Acyltransferase</fullName>
    </submittedName>
</protein>
<reference evidence="1 2" key="1">
    <citation type="submission" date="2018-11" db="EMBL/GenBank/DDBJ databases">
        <title>Genomes From Bacteria Associated with the Canine Oral Cavity: a Test Case for Automated Genome-Based Taxonomic Assignment.</title>
        <authorList>
            <person name="Coil D.A."/>
            <person name="Jospin G."/>
            <person name="Darling A.E."/>
            <person name="Wallis C."/>
            <person name="Davis I.J."/>
            <person name="Harris S."/>
            <person name="Eisen J.A."/>
            <person name="Holcombe L.J."/>
            <person name="O'Flynn C."/>
        </authorList>
    </citation>
    <scope>NUCLEOTIDE SEQUENCE [LARGE SCALE GENOMIC DNA]</scope>
    <source>
        <strain evidence="1 2">OH2617_COT-023</strain>
    </source>
</reference>
<proteinExistence type="predicted"/>
<keyword evidence="1" id="KW-0012">Acyltransferase</keyword>
<dbReference type="GO" id="GO:0042840">
    <property type="term" value="P:D-glucuronate catabolic process"/>
    <property type="evidence" value="ECO:0007669"/>
    <property type="project" value="TreeGrafter"/>
</dbReference>
<name>A0A3P1XPU7_TANFO</name>
<dbReference type="GO" id="GO:0019698">
    <property type="term" value="P:D-galacturonate catabolic process"/>
    <property type="evidence" value="ECO:0007669"/>
    <property type="project" value="TreeGrafter"/>
</dbReference>
<dbReference type="PANTHER" id="PTHR30068">
    <property type="entry name" value="URONATE ISOMERASE"/>
    <property type="match status" value="1"/>
</dbReference>
<evidence type="ECO:0000313" key="2">
    <source>
        <dbReference type="Proteomes" id="UP000278609"/>
    </source>
</evidence>
<dbReference type="Proteomes" id="UP000278609">
    <property type="component" value="Unassembled WGS sequence"/>
</dbReference>
<comment type="caution">
    <text evidence="1">The sequence shown here is derived from an EMBL/GenBank/DDBJ whole genome shotgun (WGS) entry which is preliminary data.</text>
</comment>
<dbReference type="EMBL" id="RQYS01000031">
    <property type="protein sequence ID" value="RRD60098.1"/>
    <property type="molecule type" value="Genomic_DNA"/>
</dbReference>
<gene>
    <name evidence="1" type="ORF">EII40_08190</name>
</gene>
<dbReference type="RefSeq" id="WP_124751780.1">
    <property type="nucleotide sequence ID" value="NZ_RQYS01000031.1"/>
</dbReference>
<sequence length="379" mass="43983">MHHKFDDIRPFCTSEIPEAMQVIAESEHFELLARYIFPDRDIEEVREMIRAIRTTDEFQINVMYYVNEQIVRRSITQLTQNSFAHLDPQKQYLFVSNHRDIMLDSSLLQYILHINGFRTTEITFGSNLMRGALVTNIGRANKMFKVIRSSNLHDFLKNSMHLSEYIRYTLTQKGESIWIAQRNGRTKDGHDATDQGIIKMFCMSDKSDLARSVGELNIVPMAISYQIEPCDILKTRELYLSRDGEKYVKQPDEDLNSILTGITQPKGHVHISLGEPITYEQLPFDHRHANEFYKGVASLIDKQIYTHYKLYDNNYIAHDLRSGTSTYADRYTLEAKKTFEERCNAMLQQLEGDRDTLLNIFLGIYANPVENALSCPEKG</sequence>
<dbReference type="GO" id="GO:0016746">
    <property type="term" value="F:acyltransferase activity"/>
    <property type="evidence" value="ECO:0007669"/>
    <property type="project" value="UniProtKB-KW"/>
</dbReference>
<evidence type="ECO:0000313" key="1">
    <source>
        <dbReference type="EMBL" id="RRD60098.1"/>
    </source>
</evidence>
<accession>A0A3P1XPU7</accession>
<dbReference type="PANTHER" id="PTHR30068:SF3">
    <property type="entry name" value="PHOSPHOLIPID_GLYCEROL ACYLTRANSFERASE DOMAIN-CONTAINING PROTEIN"/>
    <property type="match status" value="1"/>
</dbReference>
<dbReference type="OrthoDB" id="1078132at2"/>
<organism evidence="1 2">
    <name type="scientific">Tannerella forsythia</name>
    <name type="common">Bacteroides forsythus</name>
    <dbReference type="NCBI Taxonomy" id="28112"/>
    <lineage>
        <taxon>Bacteria</taxon>
        <taxon>Pseudomonadati</taxon>
        <taxon>Bacteroidota</taxon>
        <taxon>Bacteroidia</taxon>
        <taxon>Bacteroidales</taxon>
        <taxon>Tannerellaceae</taxon>
        <taxon>Tannerella</taxon>
    </lineage>
</organism>